<keyword evidence="4" id="KW-0444">Lipid biosynthesis</keyword>
<name>B7BBG9_9BACT</name>
<comment type="caution">
    <text evidence="13">The sequence shown here is derived from an EMBL/GenBank/DDBJ whole genome shotgun (WGS) entry which is preliminary data.</text>
</comment>
<dbReference type="GeneID" id="93409075"/>
<evidence type="ECO:0000256" key="2">
    <source>
        <dbReference type="ARBA" id="ARBA00008642"/>
    </source>
</evidence>
<dbReference type="InterPro" id="IPR013747">
    <property type="entry name" value="ACP_syn_III_C"/>
</dbReference>
<evidence type="ECO:0000256" key="5">
    <source>
        <dbReference type="ARBA" id="ARBA00022679"/>
    </source>
</evidence>
<dbReference type="HOGENOM" id="CLU_039592_3_1_10"/>
<sequence length="328" mass="36233">MNAIINSIGIYHPKQKVYNSFFEKRLETSDKWIKERTGIESRFFAATDEYTSDMCIKAALNLSSVYNKNLSDVDFIIVATTTPDQIVPSVASQVQTRLKIPHAGAIDISSACAGFCNGLILAKGLIAAGTHKKILVFGADTLSKVTDFTDRNTCILFGDAAGVVIVEQSEENCLLETITETNGEFGKDLYLTNQKNLINDEEVIANNKLHQNGRVVYKWAIQTLSYGLKSLARKNCIALDEVSFFLPHSANYRLLEAVFHELKIPMDKCLDSVREYGNTSAASIPLAWYNGIMSGKIQKNDILLLMGFGGGFTYGGIGIKNQIENKYV</sequence>
<evidence type="ECO:0000256" key="6">
    <source>
        <dbReference type="ARBA" id="ARBA00022832"/>
    </source>
</evidence>
<dbReference type="STRING" id="537006.PRABACTJOHN_02381"/>
<keyword evidence="8" id="KW-0275">Fatty acid biosynthesis</keyword>
<dbReference type="EC" id="2.3.1.180" evidence="13"/>
<comment type="similarity">
    <text evidence="2">Belongs to the thiolase-like superfamily. FabH family.</text>
</comment>
<dbReference type="GO" id="GO:0033818">
    <property type="term" value="F:beta-ketoacyl-acyl-carrier-protein synthase III activity"/>
    <property type="evidence" value="ECO:0007669"/>
    <property type="project" value="UniProtKB-EC"/>
</dbReference>
<dbReference type="SUPFAM" id="SSF53901">
    <property type="entry name" value="Thiolase-like"/>
    <property type="match status" value="1"/>
</dbReference>
<dbReference type="CDD" id="cd00830">
    <property type="entry name" value="KAS_III"/>
    <property type="match status" value="1"/>
</dbReference>
<dbReference type="Gene3D" id="3.40.47.10">
    <property type="match status" value="1"/>
</dbReference>
<evidence type="ECO:0000259" key="12">
    <source>
        <dbReference type="Pfam" id="PF08545"/>
    </source>
</evidence>
<dbReference type="Proteomes" id="UP000005510">
    <property type="component" value="Unassembled WGS sequence"/>
</dbReference>
<dbReference type="GO" id="GO:0004315">
    <property type="term" value="F:3-oxoacyl-[acyl-carrier-protein] synthase activity"/>
    <property type="evidence" value="ECO:0007669"/>
    <property type="project" value="InterPro"/>
</dbReference>
<dbReference type="InterPro" id="IPR013751">
    <property type="entry name" value="ACP_syn_III_N"/>
</dbReference>
<keyword evidence="7" id="KW-0443">Lipid metabolism</keyword>
<dbReference type="AlphaFoldDB" id="B7BBG9"/>
<feature type="domain" description="Beta-ketoacyl-[acyl-carrier-protein] synthase III N-terminal" evidence="12">
    <location>
        <begin position="106"/>
        <end position="183"/>
    </location>
</feature>
<evidence type="ECO:0000256" key="4">
    <source>
        <dbReference type="ARBA" id="ARBA00022516"/>
    </source>
</evidence>
<comment type="pathway">
    <text evidence="1">Lipid metabolism.</text>
</comment>
<dbReference type="PANTHER" id="PTHR34069">
    <property type="entry name" value="3-OXOACYL-[ACYL-CARRIER-PROTEIN] SYNTHASE 3"/>
    <property type="match status" value="1"/>
</dbReference>
<organism evidence="13 14">
    <name type="scientific">Parabacteroides johnsonii DSM 18315</name>
    <dbReference type="NCBI Taxonomy" id="537006"/>
    <lineage>
        <taxon>Bacteria</taxon>
        <taxon>Pseudomonadati</taxon>
        <taxon>Bacteroidota</taxon>
        <taxon>Bacteroidia</taxon>
        <taxon>Bacteroidales</taxon>
        <taxon>Tannerellaceae</taxon>
        <taxon>Parabacteroides</taxon>
    </lineage>
</organism>
<evidence type="ECO:0000256" key="1">
    <source>
        <dbReference type="ARBA" id="ARBA00005189"/>
    </source>
</evidence>
<evidence type="ECO:0000256" key="3">
    <source>
        <dbReference type="ARBA" id="ARBA00022490"/>
    </source>
</evidence>
<evidence type="ECO:0000259" key="11">
    <source>
        <dbReference type="Pfam" id="PF08541"/>
    </source>
</evidence>
<protein>
    <submittedName>
        <fullName evidence="13">3-oxoacyl-(Acyl carrier protein) synthase III</fullName>
        <ecNumber evidence="13">2.3.1.180</ecNumber>
    </submittedName>
</protein>
<gene>
    <name evidence="13" type="ORF">PRABACTJOHN_02381</name>
</gene>
<reference evidence="13 14" key="1">
    <citation type="submission" date="2008-10" db="EMBL/GenBank/DDBJ databases">
        <title>Draft genome sequence of Parabacteroides johnsonii (DSM 18315).</title>
        <authorList>
            <person name="Sudarsanam P."/>
            <person name="Ley R."/>
            <person name="Guruge J."/>
            <person name="Turnbaugh P.J."/>
            <person name="Mahowald M."/>
            <person name="Liep D."/>
            <person name="Gordon J."/>
        </authorList>
    </citation>
    <scope>NUCLEOTIDE SEQUENCE [LARGE SCALE GENOMIC DNA]</scope>
    <source>
        <strain evidence="13 14">DSM 18315</strain>
    </source>
</reference>
<keyword evidence="10 13" id="KW-0012">Acyltransferase</keyword>
<dbReference type="InterPro" id="IPR016039">
    <property type="entry name" value="Thiolase-like"/>
</dbReference>
<evidence type="ECO:0000313" key="13">
    <source>
        <dbReference type="EMBL" id="EEC96205.1"/>
    </source>
</evidence>
<dbReference type="NCBIfam" id="TIGR00747">
    <property type="entry name" value="fabH"/>
    <property type="match status" value="1"/>
</dbReference>
<evidence type="ECO:0000256" key="8">
    <source>
        <dbReference type="ARBA" id="ARBA00023160"/>
    </source>
</evidence>
<dbReference type="InterPro" id="IPR004655">
    <property type="entry name" value="FabH"/>
</dbReference>
<dbReference type="GO" id="GO:0006633">
    <property type="term" value="P:fatty acid biosynthetic process"/>
    <property type="evidence" value="ECO:0007669"/>
    <property type="project" value="UniProtKB-KW"/>
</dbReference>
<evidence type="ECO:0000256" key="9">
    <source>
        <dbReference type="ARBA" id="ARBA00023268"/>
    </source>
</evidence>
<evidence type="ECO:0000256" key="7">
    <source>
        <dbReference type="ARBA" id="ARBA00023098"/>
    </source>
</evidence>
<dbReference type="RefSeq" id="WP_008149776.1">
    <property type="nucleotide sequence ID" value="NZ_CP102285.1"/>
</dbReference>
<evidence type="ECO:0000256" key="10">
    <source>
        <dbReference type="ARBA" id="ARBA00023315"/>
    </source>
</evidence>
<keyword evidence="6" id="KW-0276">Fatty acid metabolism</keyword>
<dbReference type="PANTHER" id="PTHR34069:SF2">
    <property type="entry name" value="BETA-KETOACYL-[ACYL-CARRIER-PROTEIN] SYNTHASE III"/>
    <property type="match status" value="1"/>
</dbReference>
<keyword evidence="5 13" id="KW-0808">Transferase</keyword>
<keyword evidence="3" id="KW-0963">Cytoplasm</keyword>
<dbReference type="NCBIfam" id="NF006829">
    <property type="entry name" value="PRK09352.1"/>
    <property type="match status" value="1"/>
</dbReference>
<dbReference type="GO" id="GO:0044550">
    <property type="term" value="P:secondary metabolite biosynthetic process"/>
    <property type="evidence" value="ECO:0007669"/>
    <property type="project" value="TreeGrafter"/>
</dbReference>
<keyword evidence="9" id="KW-0511">Multifunctional enzyme</keyword>
<reference evidence="13 14" key="2">
    <citation type="submission" date="2008-10" db="EMBL/GenBank/DDBJ databases">
        <authorList>
            <person name="Fulton L."/>
            <person name="Clifton S."/>
            <person name="Fulton B."/>
            <person name="Xu J."/>
            <person name="Minx P."/>
            <person name="Pepin K.H."/>
            <person name="Johnson M."/>
            <person name="Bhonagiri V."/>
            <person name="Nash W.E."/>
            <person name="Mardis E.R."/>
            <person name="Wilson R.K."/>
        </authorList>
    </citation>
    <scope>NUCLEOTIDE SEQUENCE [LARGE SCALE GENOMIC DNA]</scope>
    <source>
        <strain evidence="13 14">DSM 18315</strain>
    </source>
</reference>
<dbReference type="Pfam" id="PF08541">
    <property type="entry name" value="ACP_syn_III_C"/>
    <property type="match status" value="1"/>
</dbReference>
<proteinExistence type="inferred from homology"/>
<dbReference type="Pfam" id="PF08545">
    <property type="entry name" value="ACP_syn_III"/>
    <property type="match status" value="1"/>
</dbReference>
<accession>B7BBG9</accession>
<evidence type="ECO:0000313" key="14">
    <source>
        <dbReference type="Proteomes" id="UP000005510"/>
    </source>
</evidence>
<dbReference type="EMBL" id="ABYH01000270">
    <property type="protein sequence ID" value="EEC96205.1"/>
    <property type="molecule type" value="Genomic_DNA"/>
</dbReference>
<feature type="domain" description="Beta-ketoacyl-[acyl-carrier-protein] synthase III C-terminal" evidence="11">
    <location>
        <begin position="234"/>
        <end position="317"/>
    </location>
</feature>